<dbReference type="AlphaFoldDB" id="A0A7K3RRT2"/>
<dbReference type="RefSeq" id="WP_164200620.1">
    <property type="nucleotide sequence ID" value="NZ_JAAGMP010000314.1"/>
</dbReference>
<comment type="caution">
    <text evidence="1">The sequence shown here is derived from an EMBL/GenBank/DDBJ whole genome shotgun (WGS) entry which is preliminary data.</text>
</comment>
<sequence length="134" mass="13784">MPARDPYGPVHTAGNAVPPLDTDLAGALDDLDGIHPGIDLIRDGIRLLALSRHTLDDTQTLLATLAGSAGADVISAVGHLVARLANSDLNPALRALPLDVQKQAQRHGELAAYHLADPDLAVHASEASAAITGT</sequence>
<accession>A0A7K3RRT2</accession>
<protein>
    <submittedName>
        <fullName evidence="1">Uncharacterized protein</fullName>
    </submittedName>
</protein>
<evidence type="ECO:0000313" key="2">
    <source>
        <dbReference type="Proteomes" id="UP000469670"/>
    </source>
</evidence>
<evidence type="ECO:0000313" key="1">
    <source>
        <dbReference type="EMBL" id="NEC17951.1"/>
    </source>
</evidence>
<reference evidence="1 2" key="1">
    <citation type="submission" date="2020-01" db="EMBL/GenBank/DDBJ databases">
        <title>Insect and environment-associated Actinomycetes.</title>
        <authorList>
            <person name="Currrie C."/>
            <person name="Chevrette M."/>
            <person name="Carlson C."/>
            <person name="Stubbendieck R."/>
            <person name="Wendt-Pienkowski E."/>
        </authorList>
    </citation>
    <scope>NUCLEOTIDE SEQUENCE [LARGE SCALE GENOMIC DNA]</scope>
    <source>
        <strain evidence="1 2">SID7590</strain>
    </source>
</reference>
<dbReference type="EMBL" id="JAAGMP010000314">
    <property type="protein sequence ID" value="NEC17951.1"/>
    <property type="molecule type" value="Genomic_DNA"/>
</dbReference>
<name>A0A7K3RRT2_9ACTN</name>
<proteinExistence type="predicted"/>
<gene>
    <name evidence="1" type="ORF">G3I50_06700</name>
</gene>
<dbReference type="Proteomes" id="UP000469670">
    <property type="component" value="Unassembled WGS sequence"/>
</dbReference>
<organism evidence="1 2">
    <name type="scientific">Streptomyces parvus</name>
    <dbReference type="NCBI Taxonomy" id="66428"/>
    <lineage>
        <taxon>Bacteria</taxon>
        <taxon>Bacillati</taxon>
        <taxon>Actinomycetota</taxon>
        <taxon>Actinomycetes</taxon>
        <taxon>Kitasatosporales</taxon>
        <taxon>Streptomycetaceae</taxon>
        <taxon>Streptomyces</taxon>
    </lineage>
</organism>